<organism evidence="14 15">
    <name type="scientific">Schaalia turicensis</name>
    <dbReference type="NCBI Taxonomy" id="131111"/>
    <lineage>
        <taxon>Bacteria</taxon>
        <taxon>Bacillati</taxon>
        <taxon>Actinomycetota</taxon>
        <taxon>Actinomycetes</taxon>
        <taxon>Actinomycetales</taxon>
        <taxon>Actinomycetaceae</taxon>
        <taxon>Schaalia</taxon>
    </lineage>
</organism>
<evidence type="ECO:0000313" key="14">
    <source>
        <dbReference type="EMBL" id="PKY66335.1"/>
    </source>
</evidence>
<feature type="binding site" evidence="11">
    <location>
        <begin position="10"/>
        <end position="12"/>
    </location>
    <ligand>
        <name>substrate</name>
    </ligand>
</feature>
<evidence type="ECO:0000256" key="8">
    <source>
        <dbReference type="ARBA" id="ARBA00022958"/>
    </source>
</evidence>
<feature type="binding site" evidence="11">
    <location>
        <begin position="38"/>
        <end position="42"/>
    </location>
    <ligand>
        <name>substrate</name>
    </ligand>
</feature>
<keyword evidence="1 11" id="KW-0963">Cytoplasm</keyword>
<keyword evidence="9 11" id="KW-0119">Carbohydrate metabolism</keyword>
<dbReference type="OrthoDB" id="9775849at2"/>
<feature type="active site" description="Proton acceptor" evidence="11">
    <location>
        <position position="252"/>
    </location>
</feature>
<keyword evidence="2 11" id="KW-0808">Transferase</keyword>
<comment type="caution">
    <text evidence="11">Lacks conserved residue(s) required for the propagation of feature annotation.</text>
</comment>
<accession>A0A2I1I5C2</accession>
<dbReference type="InterPro" id="IPR002139">
    <property type="entry name" value="Ribo/fructo_kinase"/>
</dbReference>
<dbReference type="Pfam" id="PF00294">
    <property type="entry name" value="PfkB"/>
    <property type="match status" value="1"/>
</dbReference>
<dbReference type="GO" id="GO:0005524">
    <property type="term" value="F:ATP binding"/>
    <property type="evidence" value="ECO:0007669"/>
    <property type="project" value="UniProtKB-UniRule"/>
</dbReference>
<comment type="activity regulation">
    <text evidence="11">Activated by a monovalent cation that binds near, but not in, the active site. The most likely occupant of the site in vivo is potassium. Ion binding induces a conformational change that may alter substrate affinity.</text>
</comment>
<dbReference type="GO" id="GO:0046872">
    <property type="term" value="F:metal ion binding"/>
    <property type="evidence" value="ECO:0007669"/>
    <property type="project" value="UniProtKB-KW"/>
</dbReference>
<proteinExistence type="inferred from homology"/>
<dbReference type="Gene3D" id="3.40.1190.20">
    <property type="match status" value="1"/>
</dbReference>
<comment type="caution">
    <text evidence="14">The sequence shown here is derived from an EMBL/GenBank/DDBJ whole genome shotgun (WGS) entry which is preliminary data.</text>
</comment>
<dbReference type="Proteomes" id="UP000234545">
    <property type="component" value="Unassembled WGS sequence"/>
</dbReference>
<keyword evidence="4 11" id="KW-0547">Nucleotide-binding</keyword>
<evidence type="ECO:0000256" key="1">
    <source>
        <dbReference type="ARBA" id="ARBA00022490"/>
    </source>
</evidence>
<dbReference type="EMBL" id="PKKJ01000004">
    <property type="protein sequence ID" value="PKY66335.1"/>
    <property type="molecule type" value="Genomic_DNA"/>
</dbReference>
<evidence type="ECO:0000256" key="6">
    <source>
        <dbReference type="ARBA" id="ARBA00022840"/>
    </source>
</evidence>
<feature type="binding site" evidence="11">
    <location>
        <position position="252"/>
    </location>
    <ligand>
        <name>substrate</name>
    </ligand>
</feature>
<dbReference type="HAMAP" id="MF_01987">
    <property type="entry name" value="Ribokinase"/>
    <property type="match status" value="1"/>
</dbReference>
<sequence length="317" mass="33465">MSIAVIGSNNTDLITYITRMPVEGETIEALDFEIGFGGKGSNQAIAAAKLGTKVTMVTCVGDDAFGETYLQNYRNNGIDTSFVKQVHGTSGVAPIFVDQDSHNSIIIVKGANKGLTPKDLEEAADAISECSLIVLQLEIAFETVKAAIALGNRLGIPVLLNPAPATKELDLALAAKCQYVMPNETELELLTGLPTSTDDEVRVAAQVLLDAGCANVIVTLGSRGVWWLSADGGEVRLEQFPAKAIDTTGAGDAFIGCFSHCLSEGLNETEALELANAYAALSVTGRGAQKSYRDAQEFSAWLSEAGSNLATSRVFRL</sequence>
<feature type="binding site" evidence="11">
    <location>
        <position position="276"/>
    </location>
    <ligand>
        <name>ATP</name>
        <dbReference type="ChEBI" id="CHEBI:30616"/>
    </ligand>
</feature>
<keyword evidence="5 11" id="KW-0418">Kinase</keyword>
<dbReference type="PANTHER" id="PTHR10584:SF166">
    <property type="entry name" value="RIBOKINASE"/>
    <property type="match status" value="1"/>
</dbReference>
<dbReference type="AlphaFoldDB" id="A0A2I1I5C2"/>
<protein>
    <recommendedName>
        <fullName evidence="11 12">Ribokinase</fullName>
        <shortName evidence="11">RK</shortName>
        <ecNumber evidence="11 12">2.7.1.15</ecNumber>
    </recommendedName>
</protein>
<feature type="binding site" evidence="11">
    <location>
        <position position="291"/>
    </location>
    <ligand>
        <name>K(+)</name>
        <dbReference type="ChEBI" id="CHEBI:29103"/>
    </ligand>
</feature>
<evidence type="ECO:0000256" key="5">
    <source>
        <dbReference type="ARBA" id="ARBA00022777"/>
    </source>
</evidence>
<name>A0A2I1I5C2_9ACTO</name>
<dbReference type="FunFam" id="3.40.1190.20:FF:000010">
    <property type="entry name" value="Ribokinase"/>
    <property type="match status" value="1"/>
</dbReference>
<keyword evidence="7 11" id="KW-0460">Magnesium</keyword>
<evidence type="ECO:0000256" key="10">
    <source>
        <dbReference type="ARBA" id="ARBA00051363"/>
    </source>
</evidence>
<evidence type="ECO:0000259" key="13">
    <source>
        <dbReference type="Pfam" id="PF00294"/>
    </source>
</evidence>
<feature type="binding site" evidence="11">
    <location>
        <position position="287"/>
    </location>
    <ligand>
        <name>K(+)</name>
        <dbReference type="ChEBI" id="CHEBI:29103"/>
    </ligand>
</feature>
<evidence type="ECO:0000256" key="3">
    <source>
        <dbReference type="ARBA" id="ARBA00022723"/>
    </source>
</evidence>
<feature type="binding site" evidence="11">
    <location>
        <position position="282"/>
    </location>
    <ligand>
        <name>K(+)</name>
        <dbReference type="ChEBI" id="CHEBI:29103"/>
    </ligand>
</feature>
<comment type="similarity">
    <text evidence="11">Belongs to the carbohydrate kinase PfkB family. Ribokinase subfamily.</text>
</comment>
<dbReference type="InterPro" id="IPR029056">
    <property type="entry name" value="Ribokinase-like"/>
</dbReference>
<dbReference type="PANTHER" id="PTHR10584">
    <property type="entry name" value="SUGAR KINASE"/>
    <property type="match status" value="1"/>
</dbReference>
<dbReference type="PRINTS" id="PR00990">
    <property type="entry name" value="RIBOKINASE"/>
</dbReference>
<feature type="domain" description="Carbohydrate kinase PfkB" evidence="13">
    <location>
        <begin position="2"/>
        <end position="292"/>
    </location>
</feature>
<dbReference type="EC" id="2.7.1.15" evidence="11 12"/>
<feature type="binding site" evidence="11">
    <location>
        <position position="285"/>
    </location>
    <ligand>
        <name>K(+)</name>
        <dbReference type="ChEBI" id="CHEBI:29103"/>
    </ligand>
</feature>
<comment type="function">
    <text evidence="11">Catalyzes the phosphorylation of ribose at O-5 in a reaction requiring ATP and magnesium. The resulting D-ribose-5-phosphate can then be used either for sythesis of nucleotides, histidine, and tryptophan, or as a component of the pentose phosphate pathway.</text>
</comment>
<comment type="pathway">
    <text evidence="11">Carbohydrate metabolism; D-ribose degradation; D-ribose 5-phosphate from beta-D-ribopyranose: step 2/2.</text>
</comment>
<evidence type="ECO:0000256" key="2">
    <source>
        <dbReference type="ARBA" id="ARBA00022679"/>
    </source>
</evidence>
<keyword evidence="3 11" id="KW-0479">Metal-binding</keyword>
<feature type="binding site" evidence="11">
    <location>
        <position position="138"/>
    </location>
    <ligand>
        <name>substrate</name>
    </ligand>
</feature>
<feature type="binding site" evidence="11">
    <location>
        <position position="183"/>
    </location>
    <ligand>
        <name>ATP</name>
        <dbReference type="ChEBI" id="CHEBI:30616"/>
    </ligand>
</feature>
<dbReference type="GO" id="GO:0019303">
    <property type="term" value="P:D-ribose catabolic process"/>
    <property type="evidence" value="ECO:0007669"/>
    <property type="project" value="UniProtKB-UniRule"/>
</dbReference>
<dbReference type="UniPathway" id="UPA00916">
    <property type="reaction ID" value="UER00889"/>
</dbReference>
<comment type="subcellular location">
    <subcellularLocation>
        <location evidence="11">Cytoplasm</location>
    </subcellularLocation>
</comment>
<evidence type="ECO:0000256" key="7">
    <source>
        <dbReference type="ARBA" id="ARBA00022842"/>
    </source>
</evidence>
<dbReference type="SUPFAM" id="SSF53613">
    <property type="entry name" value="Ribokinase-like"/>
    <property type="match status" value="1"/>
</dbReference>
<dbReference type="InterPro" id="IPR011877">
    <property type="entry name" value="Ribokinase"/>
</dbReference>
<feature type="binding site" evidence="11">
    <location>
        <begin position="251"/>
        <end position="252"/>
    </location>
    <ligand>
        <name>ATP</name>
        <dbReference type="ChEBI" id="CHEBI:30616"/>
    </ligand>
</feature>
<evidence type="ECO:0000256" key="9">
    <source>
        <dbReference type="ARBA" id="ARBA00023277"/>
    </source>
</evidence>
<feature type="binding site" evidence="11">
    <location>
        <position position="246"/>
    </location>
    <ligand>
        <name>K(+)</name>
        <dbReference type="ChEBI" id="CHEBI:29103"/>
    </ligand>
</feature>
<dbReference type="GO" id="GO:0004747">
    <property type="term" value="F:ribokinase activity"/>
    <property type="evidence" value="ECO:0007669"/>
    <property type="project" value="UniProtKB-UniRule"/>
</dbReference>
<comment type="cofactor">
    <cofactor evidence="11">
        <name>Mg(2+)</name>
        <dbReference type="ChEBI" id="CHEBI:18420"/>
    </cofactor>
    <text evidence="11">Requires a divalent cation, most likely magnesium in vivo, as an electrophilic catalyst to aid phosphoryl group transfer. It is the chelate of the metal and the nucleotide that is the actual substrate.</text>
</comment>
<dbReference type="NCBIfam" id="TIGR02152">
    <property type="entry name" value="D_ribokin_bact"/>
    <property type="match status" value="1"/>
</dbReference>
<dbReference type="GO" id="GO:0005829">
    <property type="term" value="C:cytosol"/>
    <property type="evidence" value="ECO:0007669"/>
    <property type="project" value="TreeGrafter"/>
</dbReference>
<comment type="catalytic activity">
    <reaction evidence="10">
        <text>2-deoxy-D-ribose + ATP = 2-deoxy-D-ribose 5-phosphate + ADP + H(+)</text>
        <dbReference type="Rhea" id="RHEA:30871"/>
        <dbReference type="ChEBI" id="CHEBI:15378"/>
        <dbReference type="ChEBI" id="CHEBI:30616"/>
        <dbReference type="ChEBI" id="CHEBI:62877"/>
        <dbReference type="ChEBI" id="CHEBI:90761"/>
        <dbReference type="ChEBI" id="CHEBI:456216"/>
        <dbReference type="EC" id="2.7.1.229"/>
    </reaction>
    <physiologicalReaction direction="left-to-right" evidence="10">
        <dbReference type="Rhea" id="RHEA:30872"/>
    </physiologicalReaction>
</comment>
<dbReference type="InterPro" id="IPR011611">
    <property type="entry name" value="PfkB_dom"/>
</dbReference>
<feature type="binding site" evidence="11">
    <location>
        <position position="248"/>
    </location>
    <ligand>
        <name>K(+)</name>
        <dbReference type="ChEBI" id="CHEBI:29103"/>
    </ligand>
</feature>
<dbReference type="CDD" id="cd01174">
    <property type="entry name" value="ribokinase"/>
    <property type="match status" value="1"/>
</dbReference>
<comment type="catalytic activity">
    <reaction evidence="11">
        <text>D-ribose + ATP = D-ribose 5-phosphate + ADP + H(+)</text>
        <dbReference type="Rhea" id="RHEA:13697"/>
        <dbReference type="ChEBI" id="CHEBI:15378"/>
        <dbReference type="ChEBI" id="CHEBI:30616"/>
        <dbReference type="ChEBI" id="CHEBI:47013"/>
        <dbReference type="ChEBI" id="CHEBI:78346"/>
        <dbReference type="ChEBI" id="CHEBI:456216"/>
        <dbReference type="EC" id="2.7.1.15"/>
    </reaction>
</comment>
<dbReference type="RefSeq" id="WP_101628097.1">
    <property type="nucleotide sequence ID" value="NZ_PKKJ01000004.1"/>
</dbReference>
<keyword evidence="8 11" id="KW-0630">Potassium</keyword>
<feature type="binding site" evidence="11">
    <location>
        <begin position="219"/>
        <end position="224"/>
    </location>
    <ligand>
        <name>ATP</name>
        <dbReference type="ChEBI" id="CHEBI:30616"/>
    </ligand>
</feature>
<evidence type="ECO:0000256" key="12">
    <source>
        <dbReference type="NCBIfam" id="TIGR02152"/>
    </source>
</evidence>
<evidence type="ECO:0000313" key="15">
    <source>
        <dbReference type="Proteomes" id="UP000234545"/>
    </source>
</evidence>
<keyword evidence="6 11" id="KW-0067">ATP-binding</keyword>
<evidence type="ECO:0000256" key="11">
    <source>
        <dbReference type="HAMAP-Rule" id="MF_01987"/>
    </source>
</evidence>
<gene>
    <name evidence="11 14" type="primary">rbsK</name>
    <name evidence="14" type="ORF">CYJ25_05005</name>
</gene>
<evidence type="ECO:0000256" key="4">
    <source>
        <dbReference type="ARBA" id="ARBA00022741"/>
    </source>
</evidence>
<comment type="subunit">
    <text evidence="11">Homodimer.</text>
</comment>
<reference evidence="14 15" key="1">
    <citation type="submission" date="2017-12" db="EMBL/GenBank/DDBJ databases">
        <title>Phylogenetic diversity of female urinary microbiome.</title>
        <authorList>
            <person name="Thomas-White K."/>
            <person name="Wolfe A.J."/>
        </authorList>
    </citation>
    <scope>NUCLEOTIDE SEQUENCE [LARGE SCALE GENOMIC DNA]</scope>
    <source>
        <strain evidence="14 15">UMB0250</strain>
    </source>
</reference>